<dbReference type="AlphaFoldDB" id="A0A420XRM9"/>
<dbReference type="Proteomes" id="UP000281955">
    <property type="component" value="Unassembled WGS sequence"/>
</dbReference>
<dbReference type="PANTHER" id="PTHR48079">
    <property type="entry name" value="PROTEIN YEEZ"/>
    <property type="match status" value="1"/>
</dbReference>
<proteinExistence type="predicted"/>
<dbReference type="SUPFAM" id="SSF51735">
    <property type="entry name" value="NAD(P)-binding Rossmann-fold domains"/>
    <property type="match status" value="1"/>
</dbReference>
<accession>A0A420XRM9</accession>
<dbReference type="InterPro" id="IPR051783">
    <property type="entry name" value="NAD(P)-dependent_oxidoreduct"/>
</dbReference>
<reference evidence="2 3" key="1">
    <citation type="submission" date="2018-10" db="EMBL/GenBank/DDBJ databases">
        <title>Genomic Encyclopedia of Archaeal and Bacterial Type Strains, Phase II (KMG-II): from individual species to whole genera.</title>
        <authorList>
            <person name="Goeker M."/>
        </authorList>
    </citation>
    <scope>NUCLEOTIDE SEQUENCE [LARGE SCALE GENOMIC DNA]</scope>
    <source>
        <strain evidence="2 3">RP-AC37</strain>
    </source>
</reference>
<dbReference type="Gene3D" id="3.40.50.720">
    <property type="entry name" value="NAD(P)-binding Rossmann-like Domain"/>
    <property type="match status" value="1"/>
</dbReference>
<dbReference type="RefSeq" id="WP_121192496.1">
    <property type="nucleotide sequence ID" value="NZ_RBWV01000010.1"/>
</dbReference>
<comment type="caution">
    <text evidence="2">The sequence shown here is derived from an EMBL/GenBank/DDBJ whole genome shotgun (WGS) entry which is preliminary data.</text>
</comment>
<name>A0A420XRM9_9ACTN</name>
<evidence type="ECO:0000313" key="2">
    <source>
        <dbReference type="EMBL" id="RKS77457.1"/>
    </source>
</evidence>
<evidence type="ECO:0000259" key="1">
    <source>
        <dbReference type="Pfam" id="PF13460"/>
    </source>
</evidence>
<dbReference type="InterPro" id="IPR016040">
    <property type="entry name" value="NAD(P)-bd_dom"/>
</dbReference>
<dbReference type="Pfam" id="PF13460">
    <property type="entry name" value="NAD_binding_10"/>
    <property type="match status" value="1"/>
</dbReference>
<dbReference type="OrthoDB" id="9787292at2"/>
<evidence type="ECO:0000313" key="3">
    <source>
        <dbReference type="Proteomes" id="UP000281955"/>
    </source>
</evidence>
<feature type="domain" description="NAD(P)-binding" evidence="1">
    <location>
        <begin position="7"/>
        <end position="94"/>
    </location>
</feature>
<dbReference type="GO" id="GO:0004029">
    <property type="term" value="F:aldehyde dehydrogenase (NAD+) activity"/>
    <property type="evidence" value="ECO:0007669"/>
    <property type="project" value="TreeGrafter"/>
</dbReference>
<gene>
    <name evidence="2" type="ORF">CLV35_1143</name>
</gene>
<protein>
    <submittedName>
        <fullName evidence="2">Nucleoside-diphosphate-sugar epimerase</fullName>
    </submittedName>
</protein>
<dbReference type="PANTHER" id="PTHR48079:SF6">
    <property type="entry name" value="NAD(P)-BINDING DOMAIN-CONTAINING PROTEIN-RELATED"/>
    <property type="match status" value="1"/>
</dbReference>
<sequence>MKVLLTGGTGLVGRGVLKALVAHGHEVTALVRSDASAATVAQAGATPLLGDITDVAWLTGQLRQVDGAVHAATTGEGDAVAFDRGVASAAAEAFAGTGKPYVHTGGAWVWGQGADVREDQPFDAPQITAWRADVEKVALTIDGARGTVVAPGIVYGYGTGIPQVLVQGPVVDGALTLVGDGSQHWTTVHSDDLGELYVRVLEDGAAGDYYIGASGQNPTVRELGEAAARGRGLSGAVVAEPVEASRERLGAAFADALLLDQQTSAAKSKALGWTPAGPSLVDELASGSYAS</sequence>
<dbReference type="EMBL" id="RBWV01000010">
    <property type="protein sequence ID" value="RKS77457.1"/>
    <property type="molecule type" value="Genomic_DNA"/>
</dbReference>
<dbReference type="GO" id="GO:0005737">
    <property type="term" value="C:cytoplasm"/>
    <property type="evidence" value="ECO:0007669"/>
    <property type="project" value="TreeGrafter"/>
</dbReference>
<organism evidence="2 3">
    <name type="scientific">Motilibacter peucedani</name>
    <dbReference type="NCBI Taxonomy" id="598650"/>
    <lineage>
        <taxon>Bacteria</taxon>
        <taxon>Bacillati</taxon>
        <taxon>Actinomycetota</taxon>
        <taxon>Actinomycetes</taxon>
        <taxon>Motilibacterales</taxon>
        <taxon>Motilibacteraceae</taxon>
        <taxon>Motilibacter</taxon>
    </lineage>
</organism>
<dbReference type="InParanoid" id="A0A420XRM9"/>
<keyword evidence="3" id="KW-1185">Reference proteome</keyword>
<dbReference type="InterPro" id="IPR036291">
    <property type="entry name" value="NAD(P)-bd_dom_sf"/>
</dbReference>